<proteinExistence type="predicted"/>
<gene>
    <name evidence="2" type="ORF">D9613_011473</name>
</gene>
<dbReference type="AlphaFoldDB" id="A0A8H4VN28"/>
<accession>A0A8H4VN28</accession>
<dbReference type="EMBL" id="JAACJL010000032">
    <property type="protein sequence ID" value="KAF4615988.1"/>
    <property type="molecule type" value="Genomic_DNA"/>
</dbReference>
<keyword evidence="1" id="KW-0732">Signal</keyword>
<evidence type="ECO:0000313" key="3">
    <source>
        <dbReference type="Proteomes" id="UP000521872"/>
    </source>
</evidence>
<reference evidence="2 3" key="1">
    <citation type="submission" date="2019-12" db="EMBL/GenBank/DDBJ databases">
        <authorList>
            <person name="Floudas D."/>
            <person name="Bentzer J."/>
            <person name="Ahren D."/>
            <person name="Johansson T."/>
            <person name="Persson P."/>
            <person name="Tunlid A."/>
        </authorList>
    </citation>
    <scope>NUCLEOTIDE SEQUENCE [LARGE SCALE GENOMIC DNA]</scope>
    <source>
        <strain evidence="2 3">CBS 102.39</strain>
    </source>
</reference>
<name>A0A8H4VN28_9AGAR</name>
<evidence type="ECO:0000313" key="2">
    <source>
        <dbReference type="EMBL" id="KAF4615988.1"/>
    </source>
</evidence>
<sequence>MVASPVSYRMGWITGIITLALSALATPHMPINRGEDGGMLFRRQNLIPNGLPPDCEALCTSVDNTTSSGCKVSVCCTPEFEMDYFNCFSCAAKALNTTDLTVPQANVDMLFDDCAAEGILLPKLTFPGQNANRTLTSVASVPSQVSSMGSGAQGATPFSQITISTLINPSDPLQSFLSTETSIPSGGPQVTITSLPSGLSPITPSSTPSSALRAGMELEQIVGLVLAVVCLMYQTVPIEWAF</sequence>
<evidence type="ECO:0008006" key="4">
    <source>
        <dbReference type="Google" id="ProtNLM"/>
    </source>
</evidence>
<dbReference type="Proteomes" id="UP000521872">
    <property type="component" value="Unassembled WGS sequence"/>
</dbReference>
<evidence type="ECO:0000256" key="1">
    <source>
        <dbReference type="SAM" id="SignalP"/>
    </source>
</evidence>
<feature type="signal peptide" evidence="1">
    <location>
        <begin position="1"/>
        <end position="25"/>
    </location>
</feature>
<feature type="chain" id="PRO_5034442820" description="Extracellular membrane protein CFEM domain-containing protein" evidence="1">
    <location>
        <begin position="26"/>
        <end position="242"/>
    </location>
</feature>
<comment type="caution">
    <text evidence="2">The sequence shown here is derived from an EMBL/GenBank/DDBJ whole genome shotgun (WGS) entry which is preliminary data.</text>
</comment>
<protein>
    <recommendedName>
        <fullName evidence="4">Extracellular membrane protein CFEM domain-containing protein</fullName>
    </recommendedName>
</protein>
<keyword evidence="3" id="KW-1185">Reference proteome</keyword>
<organism evidence="2 3">
    <name type="scientific">Agrocybe pediades</name>
    <dbReference type="NCBI Taxonomy" id="84607"/>
    <lineage>
        <taxon>Eukaryota</taxon>
        <taxon>Fungi</taxon>
        <taxon>Dikarya</taxon>
        <taxon>Basidiomycota</taxon>
        <taxon>Agaricomycotina</taxon>
        <taxon>Agaricomycetes</taxon>
        <taxon>Agaricomycetidae</taxon>
        <taxon>Agaricales</taxon>
        <taxon>Agaricineae</taxon>
        <taxon>Strophariaceae</taxon>
        <taxon>Agrocybe</taxon>
    </lineage>
</organism>